<evidence type="ECO:0000256" key="7">
    <source>
        <dbReference type="ARBA" id="ARBA00022763"/>
    </source>
</evidence>
<dbReference type="Proteomes" id="UP000093000">
    <property type="component" value="Unassembled WGS sequence"/>
</dbReference>
<dbReference type="Pfam" id="PF00752">
    <property type="entry name" value="XPG_N"/>
    <property type="match status" value="1"/>
</dbReference>
<evidence type="ECO:0000256" key="5">
    <source>
        <dbReference type="ARBA" id="ARBA00022723"/>
    </source>
</evidence>
<evidence type="ECO:0000256" key="2">
    <source>
        <dbReference type="ARBA" id="ARBA00022553"/>
    </source>
</evidence>
<dbReference type="InParanoid" id="A0A1C7N380"/>
<keyword evidence="11" id="KW-0496">Mitochondrion</keyword>
<evidence type="ECO:0000256" key="13">
    <source>
        <dbReference type="ARBA" id="ARBA00023242"/>
    </source>
</evidence>
<dbReference type="FunFam" id="1.10.150.20:FF:000009">
    <property type="entry name" value="Flap endonuclease 1"/>
    <property type="match status" value="1"/>
</dbReference>
<dbReference type="GO" id="GO:0008409">
    <property type="term" value="F:5'-3' exonuclease activity"/>
    <property type="evidence" value="ECO:0007669"/>
    <property type="project" value="TreeGrafter"/>
</dbReference>
<dbReference type="FunCoup" id="A0A1C7N380">
    <property type="interactions" value="175"/>
</dbReference>
<dbReference type="InterPro" id="IPR006085">
    <property type="entry name" value="XPG_DNA_repair_N"/>
</dbReference>
<dbReference type="PANTHER" id="PTHR11081:SF9">
    <property type="entry name" value="FLAP ENDONUCLEASE 1"/>
    <property type="match status" value="1"/>
</dbReference>
<keyword evidence="9" id="KW-0269">Exonuclease</keyword>
<comment type="cofactor">
    <cofactor evidence="1">
        <name>Mg(2+)</name>
        <dbReference type="ChEBI" id="CHEBI:18420"/>
    </cofactor>
</comment>
<evidence type="ECO:0000256" key="12">
    <source>
        <dbReference type="ARBA" id="ARBA00023204"/>
    </source>
</evidence>
<sequence>MGVQGLTGILSRYAPKSVRNVSCAAFAAQTIAIDASCHLNKFIYGDEPHAHRHIYGFYQLTRFCDMNNIKPIFVFDGLRRLEAKKLEHAKRERSRRKVKHSLLFEQEQSLRLDNWAEVSDMYDQTGISKESMHAILGEMSDTIDEIEKVEEQQKAPLTDQKAISDEKQFEIESKLTQIAQELRVAIAIAEDSEKYTRTVRDLAKRERELVSDIIVHRSDSLRPALDQLRRDNQAMLQSLEKRSLRVTQRMRDECKDFLQKLGYVCFTCHDHEAEAMCANMGRLGRASAIVSEDTLVFGNSPLLRYFFSKNRQILSIDPIVAREELNLSRDAFVDFCILCGTDFSGTIRGIGPHRALKAIQKYGSIEALTMNLDPRYSPQDTFDYKQARKVFNNLPPIPTEDEAYVPLNTSRAEKRELLEYYDIDPTEVDKKIQNAVLNQSIINHQNWGVNPFLSNTNHLAEQNLLKL</sequence>
<keyword evidence="4" id="KW-0540">Nuclease</keyword>
<keyword evidence="10" id="KW-0460">Magnesium</keyword>
<keyword evidence="12" id="KW-0234">DNA repair</keyword>
<keyword evidence="3" id="KW-0235">DNA replication</keyword>
<dbReference type="GO" id="GO:0046872">
    <property type="term" value="F:metal ion binding"/>
    <property type="evidence" value="ECO:0007669"/>
    <property type="project" value="UniProtKB-KW"/>
</dbReference>
<dbReference type="GO" id="GO:0003677">
    <property type="term" value="F:DNA binding"/>
    <property type="evidence" value="ECO:0007669"/>
    <property type="project" value="InterPro"/>
</dbReference>
<organism evidence="16 17">
    <name type="scientific">Choanephora cucurbitarum</name>
    <dbReference type="NCBI Taxonomy" id="101091"/>
    <lineage>
        <taxon>Eukaryota</taxon>
        <taxon>Fungi</taxon>
        <taxon>Fungi incertae sedis</taxon>
        <taxon>Mucoromycota</taxon>
        <taxon>Mucoromycotina</taxon>
        <taxon>Mucoromycetes</taxon>
        <taxon>Mucorales</taxon>
        <taxon>Mucorineae</taxon>
        <taxon>Choanephoraceae</taxon>
        <taxon>Choanephoroideae</taxon>
        <taxon>Choanephora</taxon>
    </lineage>
</organism>
<evidence type="ECO:0000256" key="1">
    <source>
        <dbReference type="ARBA" id="ARBA00001946"/>
    </source>
</evidence>
<keyword evidence="8" id="KW-0378">Hydrolase</keyword>
<dbReference type="SMART" id="SM00485">
    <property type="entry name" value="XPGN"/>
    <property type="match status" value="1"/>
</dbReference>
<reference evidence="16 17" key="1">
    <citation type="submission" date="2016-03" db="EMBL/GenBank/DDBJ databases">
        <title>Choanephora cucurbitarum.</title>
        <authorList>
            <person name="Min B."/>
            <person name="Park H."/>
            <person name="Park J.-H."/>
            <person name="Shin H.-D."/>
            <person name="Choi I.-G."/>
        </authorList>
    </citation>
    <scope>NUCLEOTIDE SEQUENCE [LARGE SCALE GENOMIC DNA]</scope>
    <source>
        <strain evidence="16 17">KUS-F28377</strain>
    </source>
</reference>
<proteinExistence type="inferred from homology"/>
<dbReference type="PRINTS" id="PR00853">
    <property type="entry name" value="XPGRADSUPER"/>
</dbReference>
<evidence type="ECO:0000256" key="9">
    <source>
        <dbReference type="ARBA" id="ARBA00022839"/>
    </source>
</evidence>
<dbReference type="GO" id="GO:0017108">
    <property type="term" value="F:5'-flap endonuclease activity"/>
    <property type="evidence" value="ECO:0007669"/>
    <property type="project" value="TreeGrafter"/>
</dbReference>
<keyword evidence="17" id="KW-1185">Reference proteome</keyword>
<dbReference type="InterPro" id="IPR036279">
    <property type="entry name" value="5-3_exonuclease_C_sf"/>
</dbReference>
<dbReference type="InterPro" id="IPR008918">
    <property type="entry name" value="HhH2"/>
</dbReference>
<keyword evidence="5" id="KW-0479">Metal-binding</keyword>
<dbReference type="OrthoDB" id="31113at2759"/>
<dbReference type="Gene3D" id="1.10.150.20">
    <property type="entry name" value="5' to 3' exonuclease, C-terminal subdomain"/>
    <property type="match status" value="1"/>
</dbReference>
<dbReference type="GO" id="GO:0006281">
    <property type="term" value="P:DNA repair"/>
    <property type="evidence" value="ECO:0007669"/>
    <property type="project" value="UniProtKB-KW"/>
</dbReference>
<evidence type="ECO:0000313" key="16">
    <source>
        <dbReference type="EMBL" id="OBZ83585.1"/>
    </source>
</evidence>
<keyword evidence="7" id="KW-0227">DNA damage</keyword>
<dbReference type="Pfam" id="PF00867">
    <property type="entry name" value="XPG_I"/>
    <property type="match status" value="1"/>
</dbReference>
<keyword evidence="6 16" id="KW-0255">Endonuclease</keyword>
<gene>
    <name evidence="16" type="primary">FEN1</name>
    <name evidence="16" type="ORF">A0J61_08367</name>
</gene>
<dbReference type="InterPro" id="IPR006086">
    <property type="entry name" value="XPG-I_dom"/>
</dbReference>
<dbReference type="AlphaFoldDB" id="A0A1C7N380"/>
<evidence type="ECO:0000256" key="11">
    <source>
        <dbReference type="ARBA" id="ARBA00023128"/>
    </source>
</evidence>
<dbReference type="STRING" id="101091.A0A1C7N380"/>
<protein>
    <submittedName>
        <fullName evidence="16">Flap endonuclease 1</fullName>
    </submittedName>
</protein>
<dbReference type="SUPFAM" id="SSF88723">
    <property type="entry name" value="PIN domain-like"/>
    <property type="match status" value="1"/>
</dbReference>
<evidence type="ECO:0000259" key="15">
    <source>
        <dbReference type="SMART" id="SM00485"/>
    </source>
</evidence>
<evidence type="ECO:0000256" key="4">
    <source>
        <dbReference type="ARBA" id="ARBA00022722"/>
    </source>
</evidence>
<keyword evidence="13" id="KW-0539">Nucleus</keyword>
<dbReference type="SMART" id="SM00279">
    <property type="entry name" value="HhH2"/>
    <property type="match status" value="1"/>
</dbReference>
<evidence type="ECO:0000256" key="3">
    <source>
        <dbReference type="ARBA" id="ARBA00022705"/>
    </source>
</evidence>
<dbReference type="PANTHER" id="PTHR11081">
    <property type="entry name" value="FLAP ENDONUCLEASE FAMILY MEMBER"/>
    <property type="match status" value="1"/>
</dbReference>
<dbReference type="Gene3D" id="3.40.50.1010">
    <property type="entry name" value="5'-nuclease"/>
    <property type="match status" value="1"/>
</dbReference>
<dbReference type="GO" id="GO:0006260">
    <property type="term" value="P:DNA replication"/>
    <property type="evidence" value="ECO:0007669"/>
    <property type="project" value="UniProtKB-KW"/>
</dbReference>
<comment type="caution">
    <text evidence="16">The sequence shown here is derived from an EMBL/GenBank/DDBJ whole genome shotgun (WGS) entry which is preliminary data.</text>
</comment>
<dbReference type="InterPro" id="IPR029060">
    <property type="entry name" value="PIN-like_dom_sf"/>
</dbReference>
<accession>A0A1C7N380</accession>
<comment type="similarity">
    <text evidence="14">Belongs to the XPG/RAD2 endonuclease family. FEN1 subfamily.</text>
</comment>
<dbReference type="InterPro" id="IPR006084">
    <property type="entry name" value="XPG/Rad2"/>
</dbReference>
<feature type="domain" description="XPG N-terminal" evidence="15">
    <location>
        <begin position="1"/>
        <end position="98"/>
    </location>
</feature>
<evidence type="ECO:0000313" key="17">
    <source>
        <dbReference type="Proteomes" id="UP000093000"/>
    </source>
</evidence>
<keyword evidence="2" id="KW-0597">Phosphoprotein</keyword>
<name>A0A1C7N380_9FUNG</name>
<dbReference type="SUPFAM" id="SSF47807">
    <property type="entry name" value="5' to 3' exonuclease, C-terminal subdomain"/>
    <property type="match status" value="1"/>
</dbReference>
<evidence type="ECO:0000256" key="14">
    <source>
        <dbReference type="ARBA" id="ARBA00034726"/>
    </source>
</evidence>
<evidence type="ECO:0000256" key="8">
    <source>
        <dbReference type="ARBA" id="ARBA00022801"/>
    </source>
</evidence>
<evidence type="ECO:0000256" key="6">
    <source>
        <dbReference type="ARBA" id="ARBA00022759"/>
    </source>
</evidence>
<dbReference type="EMBL" id="LUGH01000636">
    <property type="protein sequence ID" value="OBZ83585.1"/>
    <property type="molecule type" value="Genomic_DNA"/>
</dbReference>
<evidence type="ECO:0000256" key="10">
    <source>
        <dbReference type="ARBA" id="ARBA00022842"/>
    </source>
</evidence>